<evidence type="ECO:0000313" key="2">
    <source>
        <dbReference type="Proteomes" id="UP000199524"/>
    </source>
</evidence>
<dbReference type="AlphaFoldDB" id="A0A1H1PEU0"/>
<accession>A0A1H1PEU0</accession>
<evidence type="ECO:0000313" key="1">
    <source>
        <dbReference type="EMBL" id="SDS09633.1"/>
    </source>
</evidence>
<name>A0A1H1PEU0_9PSED</name>
<organism evidence="1 2">
    <name type="scientific">Pseudomonas asplenii</name>
    <dbReference type="NCBI Taxonomy" id="53407"/>
    <lineage>
        <taxon>Bacteria</taxon>
        <taxon>Pseudomonadati</taxon>
        <taxon>Pseudomonadota</taxon>
        <taxon>Gammaproteobacteria</taxon>
        <taxon>Pseudomonadales</taxon>
        <taxon>Pseudomonadaceae</taxon>
        <taxon>Pseudomonas</taxon>
    </lineage>
</organism>
<sequence length="55" mass="5822">MSITADKLNRALAALREIQVKAGELPEICEHDAHVIAALAGTVEIILGEEIKNAA</sequence>
<proteinExistence type="predicted"/>
<dbReference type="RefSeq" id="WP_157696365.1">
    <property type="nucleotide sequence ID" value="NZ_LT629777.1"/>
</dbReference>
<dbReference type="EMBL" id="LT629777">
    <property type="protein sequence ID" value="SDS09633.1"/>
    <property type="molecule type" value="Genomic_DNA"/>
</dbReference>
<protein>
    <submittedName>
        <fullName evidence="1">Uncharacterized protein</fullName>
    </submittedName>
</protein>
<keyword evidence="2" id="KW-1185">Reference proteome</keyword>
<dbReference type="GeneID" id="300210686"/>
<dbReference type="Proteomes" id="UP000199524">
    <property type="component" value="Chromosome I"/>
</dbReference>
<gene>
    <name evidence="1" type="ORF">SAMN05216598_0497</name>
</gene>
<reference evidence="2" key="1">
    <citation type="submission" date="2016-10" db="EMBL/GenBank/DDBJ databases">
        <authorList>
            <person name="Varghese N."/>
            <person name="Submissions S."/>
        </authorList>
    </citation>
    <scope>NUCLEOTIDE SEQUENCE [LARGE SCALE GENOMIC DNA]</scope>
    <source>
        <strain evidence="2">ATCC 23835</strain>
    </source>
</reference>